<dbReference type="RefSeq" id="WP_136258872.1">
    <property type="nucleotide sequence ID" value="NZ_MWIO01000031.1"/>
</dbReference>
<dbReference type="EMBL" id="MWIO01000031">
    <property type="protein sequence ID" value="THD06694.1"/>
    <property type="molecule type" value="Genomic_DNA"/>
</dbReference>
<accession>A0A4S3KFI1</accession>
<evidence type="ECO:0000256" key="1">
    <source>
        <dbReference type="SAM" id="Coils"/>
    </source>
</evidence>
<keyword evidence="2" id="KW-0812">Transmembrane</keyword>
<dbReference type="InterPro" id="IPR014345">
    <property type="entry name" value="XrtA_polysacc_chain"/>
</dbReference>
<name>A0A4S3KFI1_9GAMM</name>
<evidence type="ECO:0000313" key="4">
    <source>
        <dbReference type="Proteomes" id="UP000306317"/>
    </source>
</evidence>
<dbReference type="NCBIfam" id="TIGR03007">
    <property type="entry name" value="pepcterm_ChnLen"/>
    <property type="match status" value="1"/>
</dbReference>
<evidence type="ECO:0000256" key="2">
    <source>
        <dbReference type="SAM" id="Phobius"/>
    </source>
</evidence>
<feature type="coiled-coil region" evidence="1">
    <location>
        <begin position="178"/>
        <end position="241"/>
    </location>
</feature>
<feature type="transmembrane region" description="Helical" evidence="2">
    <location>
        <begin position="493"/>
        <end position="512"/>
    </location>
</feature>
<feature type="coiled-coil region" evidence="1">
    <location>
        <begin position="328"/>
        <end position="355"/>
    </location>
</feature>
<dbReference type="InterPro" id="IPR050445">
    <property type="entry name" value="Bact_polysacc_biosynth/exp"/>
</dbReference>
<keyword evidence="4" id="KW-1185">Reference proteome</keyword>
<dbReference type="AlphaFoldDB" id="A0A4S3KFI1"/>
<evidence type="ECO:0000313" key="3">
    <source>
        <dbReference type="EMBL" id="THD06694.1"/>
    </source>
</evidence>
<feature type="transmembrane region" description="Helical" evidence="2">
    <location>
        <begin position="429"/>
        <end position="451"/>
    </location>
</feature>
<keyword evidence="2" id="KW-1133">Transmembrane helix</keyword>
<organism evidence="3 4">
    <name type="scientific">Rhodanobacter lindaniclasticus</name>
    <dbReference type="NCBI Taxonomy" id="75310"/>
    <lineage>
        <taxon>Bacteria</taxon>
        <taxon>Pseudomonadati</taxon>
        <taxon>Pseudomonadota</taxon>
        <taxon>Gammaproteobacteria</taxon>
        <taxon>Lysobacterales</taxon>
        <taxon>Rhodanobacteraceae</taxon>
        <taxon>Rhodanobacter</taxon>
    </lineage>
</organism>
<reference evidence="3 4" key="1">
    <citation type="submission" date="2017-02" db="EMBL/GenBank/DDBJ databases">
        <title>Whole genome sequencing of Rhodanobacter lindaniclasticus DSM 17932.</title>
        <authorList>
            <person name="Kumar S."/>
            <person name="Patil P."/>
            <person name="Patil P.B."/>
        </authorList>
    </citation>
    <scope>NUCLEOTIDE SEQUENCE [LARGE SCALE GENOMIC DNA]</scope>
    <source>
        <strain evidence="3 4">DSM 17932</strain>
    </source>
</reference>
<keyword evidence="1" id="KW-0175">Coiled coil</keyword>
<feature type="transmembrane region" description="Helical" evidence="2">
    <location>
        <begin position="24"/>
        <end position="44"/>
    </location>
</feature>
<dbReference type="GO" id="GO:0004713">
    <property type="term" value="F:protein tyrosine kinase activity"/>
    <property type="evidence" value="ECO:0007669"/>
    <property type="project" value="TreeGrafter"/>
</dbReference>
<comment type="caution">
    <text evidence="3">The sequence shown here is derived from an EMBL/GenBank/DDBJ whole genome shotgun (WGS) entry which is preliminary data.</text>
</comment>
<gene>
    <name evidence="3" type="ORF">B1991_11710</name>
</gene>
<keyword evidence="2" id="KW-0472">Membrane</keyword>
<dbReference type="Proteomes" id="UP000306317">
    <property type="component" value="Unassembled WGS sequence"/>
</dbReference>
<dbReference type="GO" id="GO:0005886">
    <property type="term" value="C:plasma membrane"/>
    <property type="evidence" value="ECO:0007669"/>
    <property type="project" value="TreeGrafter"/>
</dbReference>
<dbReference type="PANTHER" id="PTHR32309">
    <property type="entry name" value="TYROSINE-PROTEIN KINASE"/>
    <property type="match status" value="1"/>
</dbReference>
<evidence type="ECO:0008006" key="5">
    <source>
        <dbReference type="Google" id="ProtNLM"/>
    </source>
</evidence>
<dbReference type="OrthoDB" id="9795292at2"/>
<sequence>MNEEPNPLLALLPVLWTEAKRRRVSLAVIFAAIAILALIVGVNWPRRYDASVTILAQKSSIITPLMEGAAAATGNTNRAGIAKAVIFSRKVMDQVLVDGGWMAKNPSPVDQDKLIQEIKARTVVTISRDNLITISYHDSDARRAFDVTRTFGQLFISESVASKMKESRDAFDFIDSQVEAYRKKLTDAETKLKDYRDANADARPGSEADTNASISQLRNQIETARMDLMEKHSQAASLERQLSGESEVSAVQTSGGVYESQLADLQSKLDKLRLTYTDEYPDVVRTRHQIEDLRRLLASADQRTAANAPRAIGDTANNGSAVQFNPLYQQMRSQLANLRSDIAATTARLGAAQARLDSEMDRSKRIANSEAVTAELTRDYTVNRDVYQDLLKRRESARVSMNLDADQDGPSFVVQNPAVMPLVPSGLRFMHFGIAGILAGMAVPFGVLFGFARFDPRVRSAEQLEQATGLPVLATIAFYPTPGDHRRERRRTVTLVVIVLGVVLAYAVLFWLKLKGLA</sequence>
<protein>
    <recommendedName>
        <fullName evidence="5">Chain length-determining protein</fullName>
    </recommendedName>
</protein>
<dbReference type="PANTHER" id="PTHR32309:SF13">
    <property type="entry name" value="FERRIC ENTEROBACTIN TRANSPORT PROTEIN FEPE"/>
    <property type="match status" value="1"/>
</dbReference>
<proteinExistence type="predicted"/>